<feature type="transmembrane region" description="Helical" evidence="11">
    <location>
        <begin position="190"/>
        <end position="214"/>
    </location>
</feature>
<dbReference type="PROSITE" id="PS50835">
    <property type="entry name" value="IG_LIKE"/>
    <property type="match status" value="2"/>
</dbReference>
<dbReference type="EMBL" id="SRLO01001310">
    <property type="protein sequence ID" value="TNN39076.1"/>
    <property type="molecule type" value="Genomic_DNA"/>
</dbReference>
<dbReference type="OrthoDB" id="6370831at2759"/>
<keyword evidence="10" id="KW-0393">Immunoglobulin domain</keyword>
<accession>A0A4Z2FCW4</accession>
<dbReference type="GO" id="GO:0002250">
    <property type="term" value="P:adaptive immune response"/>
    <property type="evidence" value="ECO:0007669"/>
    <property type="project" value="UniProtKB-KW"/>
</dbReference>
<feature type="domain" description="Ig-like" evidence="12">
    <location>
        <begin position="1"/>
        <end position="54"/>
    </location>
</feature>
<dbReference type="CDD" id="cd00099">
    <property type="entry name" value="IgV"/>
    <property type="match status" value="1"/>
</dbReference>
<dbReference type="GO" id="GO:0016020">
    <property type="term" value="C:membrane"/>
    <property type="evidence" value="ECO:0007669"/>
    <property type="project" value="UniProtKB-SubCell"/>
</dbReference>
<gene>
    <name evidence="13" type="ORF">EYF80_050745</name>
</gene>
<reference evidence="13 14" key="1">
    <citation type="submission" date="2019-03" db="EMBL/GenBank/DDBJ databases">
        <title>First draft genome of Liparis tanakae, snailfish: a comprehensive survey of snailfish specific genes.</title>
        <authorList>
            <person name="Kim W."/>
            <person name="Song I."/>
            <person name="Jeong J.-H."/>
            <person name="Kim D."/>
            <person name="Kim S."/>
            <person name="Ryu S."/>
            <person name="Song J.Y."/>
            <person name="Lee S.K."/>
        </authorList>
    </citation>
    <scope>NUCLEOTIDE SEQUENCE [LARGE SCALE GENOMIC DNA]</scope>
    <source>
        <tissue evidence="13">Muscle</tissue>
    </source>
</reference>
<keyword evidence="8" id="KW-1015">Disulfide bond</keyword>
<keyword evidence="7 11" id="KW-0472">Membrane</keyword>
<dbReference type="InterPro" id="IPR013783">
    <property type="entry name" value="Ig-like_fold"/>
</dbReference>
<keyword evidence="6" id="KW-1064">Adaptive immunity</keyword>
<evidence type="ECO:0000313" key="13">
    <source>
        <dbReference type="EMBL" id="TNN39076.1"/>
    </source>
</evidence>
<dbReference type="SMART" id="SM00409">
    <property type="entry name" value="IG"/>
    <property type="match status" value="2"/>
</dbReference>
<evidence type="ECO:0000256" key="10">
    <source>
        <dbReference type="ARBA" id="ARBA00023319"/>
    </source>
</evidence>
<keyword evidence="2 11" id="KW-0812">Transmembrane</keyword>
<dbReference type="InterPro" id="IPR007110">
    <property type="entry name" value="Ig-like_dom"/>
</dbReference>
<dbReference type="AlphaFoldDB" id="A0A4Z2FCW4"/>
<evidence type="ECO:0000256" key="1">
    <source>
        <dbReference type="ARBA" id="ARBA00004479"/>
    </source>
</evidence>
<evidence type="ECO:0000256" key="11">
    <source>
        <dbReference type="SAM" id="Phobius"/>
    </source>
</evidence>
<organism evidence="13 14">
    <name type="scientific">Liparis tanakae</name>
    <name type="common">Tanaka's snailfish</name>
    <dbReference type="NCBI Taxonomy" id="230148"/>
    <lineage>
        <taxon>Eukaryota</taxon>
        <taxon>Metazoa</taxon>
        <taxon>Chordata</taxon>
        <taxon>Craniata</taxon>
        <taxon>Vertebrata</taxon>
        <taxon>Euteleostomi</taxon>
        <taxon>Actinopterygii</taxon>
        <taxon>Neopterygii</taxon>
        <taxon>Teleostei</taxon>
        <taxon>Neoteleostei</taxon>
        <taxon>Acanthomorphata</taxon>
        <taxon>Eupercaria</taxon>
        <taxon>Perciformes</taxon>
        <taxon>Cottioidei</taxon>
        <taxon>Cottales</taxon>
        <taxon>Liparidae</taxon>
        <taxon>Liparis</taxon>
    </lineage>
</organism>
<dbReference type="InterPro" id="IPR003599">
    <property type="entry name" value="Ig_sub"/>
</dbReference>
<sequence length="280" mass="30423">MGGKPVIVSTWMRKAEVSISHGYEERFRLSHEEEGTNHLVIKDLKLSDSASYYCGALEFPTVEFGQGVFLHVKASPSNIRAVVHQPALERLRTGDSLNLSCTGSTGACAAEQNLYWFRGGAAQSDIMHHSTPECDHLPNDEPREKNCTLNLALKSVSSPDAGVYYCALVCRGEIVFGSGTRVEIDGGSLLLVYCLSAALAVFIAVLLVLAFVLYKLTTKSCAVCNGDVSHLPRSAASGAVNRDADIFYAALSLSRTSAQRRTEDPEESVCVYARVKNRKQ</sequence>
<comment type="subcellular location">
    <subcellularLocation>
        <location evidence="1">Membrane</location>
        <topology evidence="1">Single-pass type I membrane protein</topology>
    </subcellularLocation>
</comment>
<protein>
    <recommendedName>
        <fullName evidence="12">Ig-like domain-containing protein</fullName>
    </recommendedName>
</protein>
<evidence type="ECO:0000256" key="5">
    <source>
        <dbReference type="ARBA" id="ARBA00022989"/>
    </source>
</evidence>
<dbReference type="PANTHER" id="PTHR11292">
    <property type="entry name" value="T-CELL SURFACE GLYCOPROTEIN CD8 BETA CHAIN"/>
    <property type="match status" value="1"/>
</dbReference>
<dbReference type="PANTHER" id="PTHR11292:SF7">
    <property type="entry name" value="T-CELL SURFACE GLYCOPROTEIN CD8 BETA CHAIN-RELATED"/>
    <property type="match status" value="1"/>
</dbReference>
<dbReference type="GO" id="GO:0050776">
    <property type="term" value="P:regulation of immune response"/>
    <property type="evidence" value="ECO:0007669"/>
    <property type="project" value="InterPro"/>
</dbReference>
<evidence type="ECO:0000256" key="8">
    <source>
        <dbReference type="ARBA" id="ARBA00023157"/>
    </source>
</evidence>
<keyword evidence="14" id="KW-1185">Reference proteome</keyword>
<dbReference type="Proteomes" id="UP000314294">
    <property type="component" value="Unassembled WGS sequence"/>
</dbReference>
<proteinExistence type="predicted"/>
<evidence type="ECO:0000256" key="2">
    <source>
        <dbReference type="ARBA" id="ARBA00022692"/>
    </source>
</evidence>
<evidence type="ECO:0000256" key="6">
    <source>
        <dbReference type="ARBA" id="ARBA00023130"/>
    </source>
</evidence>
<evidence type="ECO:0000256" key="7">
    <source>
        <dbReference type="ARBA" id="ARBA00023136"/>
    </source>
</evidence>
<dbReference type="InterPro" id="IPR042414">
    <property type="entry name" value="CD8B"/>
</dbReference>
<name>A0A4Z2FCW4_9TELE</name>
<dbReference type="InterPro" id="IPR013106">
    <property type="entry name" value="Ig_V-set"/>
</dbReference>
<evidence type="ECO:0000313" key="14">
    <source>
        <dbReference type="Proteomes" id="UP000314294"/>
    </source>
</evidence>
<keyword evidence="9" id="KW-0325">Glycoprotein</keyword>
<keyword evidence="3" id="KW-0732">Signal</keyword>
<dbReference type="Pfam" id="PF07686">
    <property type="entry name" value="V-set"/>
    <property type="match status" value="1"/>
</dbReference>
<dbReference type="Gene3D" id="2.60.40.10">
    <property type="entry name" value="Immunoglobulins"/>
    <property type="match status" value="2"/>
</dbReference>
<evidence type="ECO:0000256" key="4">
    <source>
        <dbReference type="ARBA" id="ARBA00022859"/>
    </source>
</evidence>
<feature type="domain" description="Ig-like" evidence="12">
    <location>
        <begin position="76"/>
        <end position="166"/>
    </location>
</feature>
<dbReference type="GO" id="GO:0009986">
    <property type="term" value="C:cell surface"/>
    <property type="evidence" value="ECO:0007669"/>
    <property type="project" value="TreeGrafter"/>
</dbReference>
<keyword evidence="4" id="KW-0391">Immunity</keyword>
<evidence type="ECO:0000259" key="12">
    <source>
        <dbReference type="PROSITE" id="PS50835"/>
    </source>
</evidence>
<dbReference type="GO" id="GO:0042288">
    <property type="term" value="F:MHC class I protein binding"/>
    <property type="evidence" value="ECO:0007669"/>
    <property type="project" value="InterPro"/>
</dbReference>
<comment type="caution">
    <text evidence="13">The sequence shown here is derived from an EMBL/GenBank/DDBJ whole genome shotgun (WGS) entry which is preliminary data.</text>
</comment>
<dbReference type="InterPro" id="IPR036179">
    <property type="entry name" value="Ig-like_dom_sf"/>
</dbReference>
<evidence type="ECO:0000256" key="9">
    <source>
        <dbReference type="ARBA" id="ARBA00023180"/>
    </source>
</evidence>
<dbReference type="GO" id="GO:0015026">
    <property type="term" value="F:coreceptor activity"/>
    <property type="evidence" value="ECO:0007669"/>
    <property type="project" value="InterPro"/>
</dbReference>
<evidence type="ECO:0000256" key="3">
    <source>
        <dbReference type="ARBA" id="ARBA00022729"/>
    </source>
</evidence>
<keyword evidence="5 11" id="KW-1133">Transmembrane helix</keyword>
<dbReference type="SUPFAM" id="SSF48726">
    <property type="entry name" value="Immunoglobulin"/>
    <property type="match status" value="2"/>
</dbReference>